<keyword evidence="2" id="KW-1185">Reference proteome</keyword>
<proteinExistence type="predicted"/>
<dbReference type="EMBL" id="WTPW01000055">
    <property type="protein sequence ID" value="KAF0553701.1"/>
    <property type="molecule type" value="Genomic_DNA"/>
</dbReference>
<sequence>MERVLGIWLLAVFGSSLGVLSSVSSAFTYLLPSVLVQFKSPSFGLNLLLPLRNPVLPSASSAPHHFLLCKIFFVGSGNGLI</sequence>
<dbReference type="Proteomes" id="UP000439903">
    <property type="component" value="Unassembled WGS sequence"/>
</dbReference>
<gene>
    <name evidence="1" type="ORF">F8M41_020087</name>
</gene>
<reference evidence="1 2" key="1">
    <citation type="journal article" date="2019" name="Environ. Microbiol.">
        <title>At the nexus of three kingdoms: the genome of the mycorrhizal fungus Gigaspora margarita provides insights into plant, endobacterial and fungal interactions.</title>
        <authorList>
            <person name="Venice F."/>
            <person name="Ghignone S."/>
            <person name="Salvioli di Fossalunga A."/>
            <person name="Amselem J."/>
            <person name="Novero M."/>
            <person name="Xianan X."/>
            <person name="Sedzielewska Toro K."/>
            <person name="Morin E."/>
            <person name="Lipzen A."/>
            <person name="Grigoriev I.V."/>
            <person name="Henrissat B."/>
            <person name="Martin F.M."/>
            <person name="Bonfante P."/>
        </authorList>
    </citation>
    <scope>NUCLEOTIDE SEQUENCE [LARGE SCALE GENOMIC DNA]</scope>
    <source>
        <strain evidence="1 2">BEG34</strain>
    </source>
</reference>
<evidence type="ECO:0000313" key="1">
    <source>
        <dbReference type="EMBL" id="KAF0553701.1"/>
    </source>
</evidence>
<comment type="caution">
    <text evidence="1">The sequence shown here is derived from an EMBL/GenBank/DDBJ whole genome shotgun (WGS) entry which is preliminary data.</text>
</comment>
<organism evidence="1 2">
    <name type="scientific">Gigaspora margarita</name>
    <dbReference type="NCBI Taxonomy" id="4874"/>
    <lineage>
        <taxon>Eukaryota</taxon>
        <taxon>Fungi</taxon>
        <taxon>Fungi incertae sedis</taxon>
        <taxon>Mucoromycota</taxon>
        <taxon>Glomeromycotina</taxon>
        <taxon>Glomeromycetes</taxon>
        <taxon>Diversisporales</taxon>
        <taxon>Gigasporaceae</taxon>
        <taxon>Gigaspora</taxon>
    </lineage>
</organism>
<dbReference type="AlphaFoldDB" id="A0A8H4EU76"/>
<name>A0A8H4EU76_GIGMA</name>
<accession>A0A8H4EU76</accession>
<evidence type="ECO:0000313" key="2">
    <source>
        <dbReference type="Proteomes" id="UP000439903"/>
    </source>
</evidence>
<protein>
    <submittedName>
        <fullName evidence="1">Uncharacterized protein</fullName>
    </submittedName>
</protein>